<evidence type="ECO:0000313" key="3">
    <source>
        <dbReference type="WBParaSite" id="ACRNAN_scaffold4408.g21152.t1"/>
    </source>
</evidence>
<dbReference type="Proteomes" id="UP000887540">
    <property type="component" value="Unplaced"/>
</dbReference>
<feature type="compositionally biased region" description="Basic and acidic residues" evidence="1">
    <location>
        <begin position="1"/>
        <end position="19"/>
    </location>
</feature>
<proteinExistence type="predicted"/>
<name>A0A914DYU5_9BILA</name>
<feature type="region of interest" description="Disordered" evidence="1">
    <location>
        <begin position="1"/>
        <end position="25"/>
    </location>
</feature>
<reference evidence="3" key="1">
    <citation type="submission" date="2022-11" db="UniProtKB">
        <authorList>
            <consortium name="WormBaseParasite"/>
        </authorList>
    </citation>
    <scope>IDENTIFICATION</scope>
</reference>
<dbReference type="InterPro" id="IPR036397">
    <property type="entry name" value="RNaseH_sf"/>
</dbReference>
<evidence type="ECO:0000256" key="1">
    <source>
        <dbReference type="SAM" id="MobiDB-lite"/>
    </source>
</evidence>
<accession>A0A914DYU5</accession>
<protein>
    <submittedName>
        <fullName evidence="3">Uncharacterized protein</fullName>
    </submittedName>
</protein>
<sequence>MTYEKHQINRLTTSHEGRSRKTTPGQARLLVRQVKKYPFMTAVDLAKNTLRGLVESMPRRMKAVIKAKGYPTKY</sequence>
<dbReference type="Gene3D" id="3.30.420.10">
    <property type="entry name" value="Ribonuclease H-like superfamily/Ribonuclease H"/>
    <property type="match status" value="1"/>
</dbReference>
<keyword evidence="2" id="KW-1185">Reference proteome</keyword>
<dbReference type="AlphaFoldDB" id="A0A914DYU5"/>
<organism evidence="2 3">
    <name type="scientific">Acrobeloides nanus</name>
    <dbReference type="NCBI Taxonomy" id="290746"/>
    <lineage>
        <taxon>Eukaryota</taxon>
        <taxon>Metazoa</taxon>
        <taxon>Ecdysozoa</taxon>
        <taxon>Nematoda</taxon>
        <taxon>Chromadorea</taxon>
        <taxon>Rhabditida</taxon>
        <taxon>Tylenchina</taxon>
        <taxon>Cephalobomorpha</taxon>
        <taxon>Cephaloboidea</taxon>
        <taxon>Cephalobidae</taxon>
        <taxon>Acrobeloides</taxon>
    </lineage>
</organism>
<dbReference type="WBParaSite" id="ACRNAN_scaffold4408.g21152.t1">
    <property type="protein sequence ID" value="ACRNAN_scaffold4408.g21152.t1"/>
    <property type="gene ID" value="ACRNAN_scaffold4408.g21152"/>
</dbReference>
<evidence type="ECO:0000313" key="2">
    <source>
        <dbReference type="Proteomes" id="UP000887540"/>
    </source>
</evidence>
<dbReference type="GO" id="GO:0003676">
    <property type="term" value="F:nucleic acid binding"/>
    <property type="evidence" value="ECO:0007669"/>
    <property type="project" value="InterPro"/>
</dbReference>